<name>A0A7G2EAF6_ARATH</name>
<gene>
    <name evidence="3" type="ORF">AT9943_LOCUS6845</name>
</gene>
<dbReference type="InterPro" id="IPR013216">
    <property type="entry name" value="Methyltransf_11"/>
</dbReference>
<accession>A0A7G2EAF6</accession>
<keyword evidence="1" id="KW-1133">Transmembrane helix</keyword>
<evidence type="ECO:0000313" key="4">
    <source>
        <dbReference type="Proteomes" id="UP000516314"/>
    </source>
</evidence>
<dbReference type="PANTHER" id="PTHR45085">
    <property type="entry name" value="F21J9.14"/>
    <property type="match status" value="1"/>
</dbReference>
<dbReference type="EMBL" id="LR881467">
    <property type="protein sequence ID" value="CAD5318622.1"/>
    <property type="molecule type" value="Genomic_DNA"/>
</dbReference>
<evidence type="ECO:0000256" key="1">
    <source>
        <dbReference type="SAM" id="Phobius"/>
    </source>
</evidence>
<dbReference type="SUPFAM" id="SSF53335">
    <property type="entry name" value="S-adenosyl-L-methionine-dependent methyltransferases"/>
    <property type="match status" value="1"/>
</dbReference>
<sequence length="557" mass="61502">MLKRVSVVFLSIGTVLMVIMILQTPKTCISPEAPSKPHTHFPRSTCDSSPRQHLPLLKKNARIWSSGGWKSRLYSFSTYFLRFRDLGFIQNHTKALCLSAGAGHAPMALSQIGLSDVTAVELVDSIPLVKRADPHNLPFFDGVFDFAFTAHLAEYLFPWRFVEEMERTVRCGGFCVVAVDECGGDDVRDIARLFHNSKVVDVANALSGFSENCFNIHRMELDLFMLKFTSMFKKQEIQKIMCTITNVAASLVRDEFSSPALLLRLAAFLIVATTKSSSVAFLLLRPPRAPPPEPPSPPTPPDPPDSQICFTFADSYAQSSSSSSPPTLVSLILHISSAISESPSPTSSITDFFSDVFLLADDTTFLPQYFSQVCAYSSPYASSKIGRVWLLIEFVALVLWNLGLRNSYVAHLVSIGLDTLVLSCSTSIALMRSLTTICGCFNLPLLKVVLSQLRQSALDTFVLSCSTSIALMRSFTAVCGFYLDLFLLKVVSSQLRRSALISDNLPVFLVHWGFHSPHLSFMELFILPNTSLVFSDKVTGSIVCKTDLLEVEARIVV</sequence>
<dbReference type="InterPro" id="IPR029063">
    <property type="entry name" value="SAM-dependent_MTases_sf"/>
</dbReference>
<dbReference type="PANTHER" id="PTHR45085:SF3">
    <property type="entry name" value="S-ADENOSYL-L-METHIONINE-DEPENDENT METHYLTRANSFERASES SUPERFAMILY PROTEIN"/>
    <property type="match status" value="1"/>
</dbReference>
<evidence type="ECO:0000259" key="2">
    <source>
        <dbReference type="Pfam" id="PF08241"/>
    </source>
</evidence>
<protein>
    <submittedName>
        <fullName evidence="3">(thale cress) hypothetical protein</fullName>
    </submittedName>
</protein>
<dbReference type="Pfam" id="PF08241">
    <property type="entry name" value="Methyltransf_11"/>
    <property type="match status" value="1"/>
</dbReference>
<dbReference type="Proteomes" id="UP000516314">
    <property type="component" value="Chromosome 2"/>
</dbReference>
<reference evidence="3 4" key="1">
    <citation type="submission" date="2020-09" db="EMBL/GenBank/DDBJ databases">
        <authorList>
            <person name="Ashkenazy H."/>
        </authorList>
    </citation>
    <scope>NUCLEOTIDE SEQUENCE [LARGE SCALE GENOMIC DNA]</scope>
    <source>
        <strain evidence="4">cv. Cdm-0</strain>
    </source>
</reference>
<organism evidence="3 4">
    <name type="scientific">Arabidopsis thaliana</name>
    <name type="common">Mouse-ear cress</name>
    <dbReference type="NCBI Taxonomy" id="3702"/>
    <lineage>
        <taxon>Eukaryota</taxon>
        <taxon>Viridiplantae</taxon>
        <taxon>Streptophyta</taxon>
        <taxon>Embryophyta</taxon>
        <taxon>Tracheophyta</taxon>
        <taxon>Spermatophyta</taxon>
        <taxon>Magnoliopsida</taxon>
        <taxon>eudicotyledons</taxon>
        <taxon>Gunneridae</taxon>
        <taxon>Pentapetalae</taxon>
        <taxon>rosids</taxon>
        <taxon>malvids</taxon>
        <taxon>Brassicales</taxon>
        <taxon>Brassicaceae</taxon>
        <taxon>Camelineae</taxon>
        <taxon>Arabidopsis</taxon>
    </lineage>
</organism>
<feature type="transmembrane region" description="Helical" evidence="1">
    <location>
        <begin position="7"/>
        <end position="25"/>
    </location>
</feature>
<keyword evidence="1" id="KW-0812">Transmembrane</keyword>
<dbReference type="AlphaFoldDB" id="A0A7G2EAF6"/>
<proteinExistence type="predicted"/>
<feature type="domain" description="Methyltransferase type 11" evidence="2">
    <location>
        <begin position="98"/>
        <end position="177"/>
    </location>
</feature>
<evidence type="ECO:0000313" key="3">
    <source>
        <dbReference type="EMBL" id="CAD5318622.1"/>
    </source>
</evidence>
<dbReference type="Gene3D" id="3.40.50.150">
    <property type="entry name" value="Vaccinia Virus protein VP39"/>
    <property type="match status" value="1"/>
</dbReference>
<dbReference type="GO" id="GO:0008757">
    <property type="term" value="F:S-adenosylmethionine-dependent methyltransferase activity"/>
    <property type="evidence" value="ECO:0007669"/>
    <property type="project" value="InterPro"/>
</dbReference>
<keyword evidence="1" id="KW-0472">Membrane</keyword>